<dbReference type="Gene3D" id="3.90.1860.10">
    <property type="entry name" value="tRNA-splicing ligase RtcB"/>
    <property type="match status" value="1"/>
</dbReference>
<dbReference type="GO" id="GO:0042245">
    <property type="term" value="P:RNA repair"/>
    <property type="evidence" value="ECO:0007669"/>
    <property type="project" value="TreeGrafter"/>
</dbReference>
<evidence type="ECO:0000256" key="11">
    <source>
        <dbReference type="SAM" id="MobiDB-lite"/>
    </source>
</evidence>
<dbReference type="AlphaFoldDB" id="A0A5J4Z1Z1"/>
<dbReference type="InterPro" id="IPR001233">
    <property type="entry name" value="RtcB"/>
</dbReference>
<keyword evidence="5 9" id="KW-0342">GTP-binding</keyword>
<dbReference type="InterPro" id="IPR052915">
    <property type="entry name" value="RtcB-like"/>
</dbReference>
<evidence type="ECO:0000256" key="4">
    <source>
        <dbReference type="ARBA" id="ARBA00022741"/>
    </source>
</evidence>
<evidence type="ECO:0000256" key="10">
    <source>
        <dbReference type="PIRSR" id="PIRSR601233-3"/>
    </source>
</evidence>
<evidence type="ECO:0000256" key="2">
    <source>
        <dbReference type="ARBA" id="ARBA00022598"/>
    </source>
</evidence>
<accession>A0A5J4Z1Z1</accession>
<evidence type="ECO:0000313" key="12">
    <source>
        <dbReference type="EMBL" id="KAA8496954.1"/>
    </source>
</evidence>
<evidence type="ECO:0000313" key="13">
    <source>
        <dbReference type="Proteomes" id="UP000324585"/>
    </source>
</evidence>
<organism evidence="12 13">
    <name type="scientific">Porphyridium purpureum</name>
    <name type="common">Red alga</name>
    <name type="synonym">Porphyridium cruentum</name>
    <dbReference type="NCBI Taxonomy" id="35688"/>
    <lineage>
        <taxon>Eukaryota</taxon>
        <taxon>Rhodophyta</taxon>
        <taxon>Bangiophyceae</taxon>
        <taxon>Porphyridiales</taxon>
        <taxon>Porphyridiaceae</taxon>
        <taxon>Porphyridium</taxon>
    </lineage>
</organism>
<dbReference type="Proteomes" id="UP000324585">
    <property type="component" value="Unassembled WGS sequence"/>
</dbReference>
<keyword evidence="3 10" id="KW-0479">Metal-binding</keyword>
<dbReference type="OrthoDB" id="10249697at2759"/>
<dbReference type="InterPro" id="IPR036025">
    <property type="entry name" value="RtcB-like_sf"/>
</dbReference>
<feature type="binding site" evidence="9">
    <location>
        <position position="372"/>
    </location>
    <ligand>
        <name>GMP</name>
        <dbReference type="ChEBI" id="CHEBI:58115"/>
    </ligand>
</feature>
<evidence type="ECO:0000256" key="6">
    <source>
        <dbReference type="ARBA" id="ARBA00023211"/>
    </source>
</evidence>
<keyword evidence="4 9" id="KW-0547">Nucleotide-binding</keyword>
<feature type="binding site" evidence="9">
    <location>
        <position position="459"/>
    </location>
    <ligand>
        <name>GMP</name>
        <dbReference type="ChEBI" id="CHEBI:58115"/>
    </ligand>
</feature>
<name>A0A5J4Z1Z1_PORPP</name>
<reference evidence="13" key="1">
    <citation type="journal article" date="2019" name="Nat. Commun.">
        <title>Expansion of phycobilisome linker gene families in mesophilic red algae.</title>
        <authorList>
            <person name="Lee J."/>
            <person name="Kim D."/>
            <person name="Bhattacharya D."/>
            <person name="Yoon H.S."/>
        </authorList>
    </citation>
    <scope>NUCLEOTIDE SEQUENCE [LARGE SCALE GENOMIC DNA]</scope>
    <source>
        <strain evidence="13">CCMP 1328</strain>
    </source>
</reference>
<dbReference type="Pfam" id="PF01139">
    <property type="entry name" value="RtcB"/>
    <property type="match status" value="1"/>
</dbReference>
<dbReference type="SUPFAM" id="SSF103365">
    <property type="entry name" value="Hypothetical protein PH1602"/>
    <property type="match status" value="1"/>
</dbReference>
<feature type="binding site" evidence="9">
    <location>
        <begin position="333"/>
        <end position="334"/>
    </location>
    <ligand>
        <name>GMP</name>
        <dbReference type="ChEBI" id="CHEBI:58115"/>
    </ligand>
</feature>
<evidence type="ECO:0000256" key="8">
    <source>
        <dbReference type="PIRSR" id="PIRSR601233-1"/>
    </source>
</evidence>
<dbReference type="PANTHER" id="PTHR43749:SF2">
    <property type="entry name" value="RNA-SPLICING LIGASE RTCB"/>
    <property type="match status" value="1"/>
</dbReference>
<dbReference type="GO" id="GO:0006281">
    <property type="term" value="P:DNA repair"/>
    <property type="evidence" value="ECO:0007669"/>
    <property type="project" value="TreeGrafter"/>
</dbReference>
<feature type="binding site" evidence="9">
    <location>
        <begin position="365"/>
        <end position="368"/>
    </location>
    <ligand>
        <name>GMP</name>
        <dbReference type="ChEBI" id="CHEBI:58115"/>
    </ligand>
</feature>
<feature type="active site" description="GMP-histidine intermediate" evidence="8">
    <location>
        <position position="389"/>
    </location>
</feature>
<evidence type="ECO:0000256" key="3">
    <source>
        <dbReference type="ARBA" id="ARBA00022723"/>
    </source>
</evidence>
<gene>
    <name evidence="12" type="ORF">FVE85_0683</name>
</gene>
<feature type="binding site" evidence="10">
    <location>
        <position position="127"/>
    </location>
    <ligand>
        <name>Mn(2+)</name>
        <dbReference type="ChEBI" id="CHEBI:29035"/>
        <label>1</label>
    </ligand>
</feature>
<proteinExistence type="predicted"/>
<feature type="binding site" evidence="9">
    <location>
        <begin position="222"/>
        <end position="226"/>
    </location>
    <ligand>
        <name>GMP</name>
        <dbReference type="ChEBI" id="CHEBI:58115"/>
    </ligand>
</feature>
<evidence type="ECO:0000256" key="7">
    <source>
        <dbReference type="ARBA" id="ARBA00047746"/>
    </source>
</evidence>
<evidence type="ECO:0000256" key="1">
    <source>
        <dbReference type="ARBA" id="ARBA00012726"/>
    </source>
</evidence>
<protein>
    <recommendedName>
        <fullName evidence="1">3'-phosphate/5'-hydroxy nucleic acid ligase</fullName>
        <ecNumber evidence="1">6.5.1.8</ecNumber>
    </recommendedName>
</protein>
<evidence type="ECO:0000256" key="9">
    <source>
        <dbReference type="PIRSR" id="PIRSR601233-2"/>
    </source>
</evidence>
<keyword evidence="2 12" id="KW-0436">Ligase</keyword>
<feature type="binding site" evidence="9">
    <location>
        <begin position="389"/>
        <end position="392"/>
    </location>
    <ligand>
        <name>GMP</name>
        <dbReference type="ChEBI" id="CHEBI:58115"/>
    </ligand>
</feature>
<dbReference type="EC" id="6.5.1.8" evidence="1"/>
<comment type="catalytic activity">
    <reaction evidence="7">
        <text>a 3'-end 3'-phospho-ribonucleotide-RNA + a 5'-end dephospho-ribonucleoside-RNA + GTP = a ribonucleotidyl-ribonucleotide-RNA + GMP + diphosphate</text>
        <dbReference type="Rhea" id="RHEA:68076"/>
        <dbReference type="Rhea" id="RHEA-COMP:10463"/>
        <dbReference type="Rhea" id="RHEA-COMP:13936"/>
        <dbReference type="Rhea" id="RHEA-COMP:17355"/>
        <dbReference type="ChEBI" id="CHEBI:33019"/>
        <dbReference type="ChEBI" id="CHEBI:37565"/>
        <dbReference type="ChEBI" id="CHEBI:58115"/>
        <dbReference type="ChEBI" id="CHEBI:83062"/>
        <dbReference type="ChEBI" id="CHEBI:138284"/>
        <dbReference type="ChEBI" id="CHEBI:173118"/>
        <dbReference type="EC" id="6.5.1.8"/>
    </reaction>
</comment>
<dbReference type="GO" id="GO:0005525">
    <property type="term" value="F:GTP binding"/>
    <property type="evidence" value="ECO:0007669"/>
    <property type="project" value="UniProtKB-KW"/>
</dbReference>
<feature type="binding site" evidence="10">
    <location>
        <position position="223"/>
    </location>
    <ligand>
        <name>Mn(2+)</name>
        <dbReference type="ChEBI" id="CHEBI:29035"/>
        <label>1</label>
    </ligand>
</feature>
<dbReference type="PANTHER" id="PTHR43749">
    <property type="entry name" value="RNA-SPLICING LIGASE RTCB"/>
    <property type="match status" value="1"/>
</dbReference>
<dbReference type="GO" id="GO:0030145">
    <property type="term" value="F:manganese ion binding"/>
    <property type="evidence" value="ECO:0007669"/>
    <property type="project" value="TreeGrafter"/>
</dbReference>
<dbReference type="EMBL" id="VRMN01000002">
    <property type="protein sequence ID" value="KAA8496954.1"/>
    <property type="molecule type" value="Genomic_DNA"/>
</dbReference>
<dbReference type="GO" id="GO:0006396">
    <property type="term" value="P:RNA processing"/>
    <property type="evidence" value="ECO:0007669"/>
    <property type="project" value="InterPro"/>
</dbReference>
<keyword evidence="13" id="KW-1185">Reference proteome</keyword>
<sequence length="460" mass="49901">MGSESGNTLSAHSRETLVEMGAFGVCAARVAASVGASVRPPVQGLRYAHTVLHQGGSKRVPLKMWTQGLPPLEKQAEVQLLNTALLTDIIHPQGIAVMPDAHLGMGATVGSVIPTTKAIIPAAVGVDIGCGMVAHKTTMRAKDLPDSLREIRLAIEKAVPHGRSDGGGANDEGAWKRGGTPRDAQETFRNELAQGFARITARHPKLGRGNLDNHLGTLGTGNHFIEVCLDGDDNVWVMLHSGSRGVGNRIGTYFIELAKKDMRQHLRNLPDQDLAYLKKGTQHFDDYMHAVQWAQQFARLNRKLMMAQVLGAMRSLKCLPDFKDDQFAVECHHNYVSIENHFGEELMITRKGAVRADEGMYGIIPGSMGAKSFIVRGKGNPHSYNTCSHGAGRLLSRTAAKKKFTVAVHELATQGVECRKDLGVVDETPAAYKPIELVMGAQEDLVDIAYTLKQILCVKG</sequence>
<dbReference type="OMA" id="HNYIDFR"/>
<dbReference type="GO" id="GO:0170057">
    <property type="term" value="F:RNA ligase (GTP) activity"/>
    <property type="evidence" value="ECO:0007669"/>
    <property type="project" value="UniProtKB-EC"/>
</dbReference>
<evidence type="ECO:0000256" key="5">
    <source>
        <dbReference type="ARBA" id="ARBA00023134"/>
    </source>
</evidence>
<keyword evidence="6 10" id="KW-0464">Manganese</keyword>
<comment type="caution">
    <text evidence="12">The sequence shown here is derived from an EMBL/GenBank/DDBJ whole genome shotgun (WGS) entry which is preliminary data.</text>
</comment>
<feature type="region of interest" description="Disordered" evidence="11">
    <location>
        <begin position="160"/>
        <end position="183"/>
    </location>
</feature>
<dbReference type="GO" id="GO:0003909">
    <property type="term" value="F:DNA ligase activity"/>
    <property type="evidence" value="ECO:0007669"/>
    <property type="project" value="TreeGrafter"/>
</dbReference>
<comment type="cofactor">
    <cofactor evidence="10">
        <name>Mn(2+)</name>
        <dbReference type="ChEBI" id="CHEBI:29035"/>
    </cofactor>
    <text evidence="10">Binds 2 manganese ions per subunit.</text>
</comment>
<feature type="binding site" evidence="10">
    <location>
        <position position="333"/>
    </location>
    <ligand>
        <name>Mn(2+)</name>
        <dbReference type="ChEBI" id="CHEBI:29035"/>
        <label>2</label>
    </ligand>
</feature>
<feature type="binding site" evidence="10">
    <location>
        <position position="240"/>
    </location>
    <ligand>
        <name>Mn(2+)</name>
        <dbReference type="ChEBI" id="CHEBI:29035"/>
        <label>2</label>
    </ligand>
</feature>